<keyword evidence="4 5" id="KW-0472">Membrane</keyword>
<evidence type="ECO:0000256" key="4">
    <source>
        <dbReference type="ARBA" id="ARBA00023136"/>
    </source>
</evidence>
<evidence type="ECO:0000259" key="6">
    <source>
        <dbReference type="Pfam" id="PF04893"/>
    </source>
</evidence>
<dbReference type="OrthoDB" id="1724610at2"/>
<evidence type="ECO:0000256" key="5">
    <source>
        <dbReference type="SAM" id="Phobius"/>
    </source>
</evidence>
<protein>
    <submittedName>
        <fullName evidence="7">YIP1 family protein</fullName>
    </submittedName>
</protein>
<gene>
    <name evidence="7" type="ORF">FRY98_21355</name>
</gene>
<feature type="domain" description="Yip1" evidence="6">
    <location>
        <begin position="12"/>
        <end position="215"/>
    </location>
</feature>
<evidence type="ECO:0000313" key="8">
    <source>
        <dbReference type="Proteomes" id="UP000325218"/>
    </source>
</evidence>
<evidence type="ECO:0000256" key="2">
    <source>
        <dbReference type="ARBA" id="ARBA00022692"/>
    </source>
</evidence>
<evidence type="ECO:0000313" key="7">
    <source>
        <dbReference type="EMBL" id="TYA11668.1"/>
    </source>
</evidence>
<sequence length="218" mass="23496">MGREIGLKNLFTIFVSPEATFQRARESKTAWIFPFVLLIVLSAVVVYLQLPAMEAAMYESLRKVQGIDPSTYDALVAGSKSTTLIITPITAAAGVFIVALLFVLLNLIVRGEAKFMQLVTVASFSALPGLLGGLITGIMLTATGAQSITAFTLSLAAFVPEKTGILYYLLSLANPFSIWGLVLYVIGASVMMKRPRKKVGIWIVGAWLVFSLGSLLFV</sequence>
<dbReference type="EMBL" id="VSDO01000004">
    <property type="protein sequence ID" value="TYA11668.1"/>
    <property type="molecule type" value="Genomic_DNA"/>
</dbReference>
<dbReference type="GO" id="GO:0016020">
    <property type="term" value="C:membrane"/>
    <property type="evidence" value="ECO:0007669"/>
    <property type="project" value="UniProtKB-SubCell"/>
</dbReference>
<dbReference type="InterPro" id="IPR006977">
    <property type="entry name" value="Yip1_dom"/>
</dbReference>
<evidence type="ECO:0000256" key="3">
    <source>
        <dbReference type="ARBA" id="ARBA00022989"/>
    </source>
</evidence>
<reference evidence="7 8" key="1">
    <citation type="submission" date="2019-08" db="EMBL/GenBank/DDBJ databases">
        <title>Genome sequencing of Paenibacillus faecis DSM 23593(T).</title>
        <authorList>
            <person name="Kook J.-K."/>
            <person name="Park S.-N."/>
            <person name="Lim Y.K."/>
        </authorList>
    </citation>
    <scope>NUCLEOTIDE SEQUENCE [LARGE SCALE GENOMIC DNA]</scope>
    <source>
        <strain evidence="7 8">DSM 23593</strain>
    </source>
</reference>
<feature type="transmembrane region" description="Helical" evidence="5">
    <location>
        <begin position="165"/>
        <end position="187"/>
    </location>
</feature>
<keyword evidence="8" id="KW-1185">Reference proteome</keyword>
<dbReference type="Pfam" id="PF04893">
    <property type="entry name" value="Yip1"/>
    <property type="match status" value="1"/>
</dbReference>
<organism evidence="7 8">
    <name type="scientific">Paenibacillus faecis</name>
    <dbReference type="NCBI Taxonomy" id="862114"/>
    <lineage>
        <taxon>Bacteria</taxon>
        <taxon>Bacillati</taxon>
        <taxon>Bacillota</taxon>
        <taxon>Bacilli</taxon>
        <taxon>Bacillales</taxon>
        <taxon>Paenibacillaceae</taxon>
        <taxon>Paenibacillus</taxon>
    </lineage>
</organism>
<name>A0A5D0CPC6_9BACL</name>
<keyword evidence="2 5" id="KW-0812">Transmembrane</keyword>
<proteinExistence type="predicted"/>
<comment type="subcellular location">
    <subcellularLocation>
        <location evidence="1">Membrane</location>
        <topology evidence="1">Multi-pass membrane protein</topology>
    </subcellularLocation>
</comment>
<feature type="transmembrane region" description="Helical" evidence="5">
    <location>
        <begin position="199"/>
        <end position="217"/>
    </location>
</feature>
<keyword evidence="3 5" id="KW-1133">Transmembrane helix</keyword>
<feature type="transmembrane region" description="Helical" evidence="5">
    <location>
        <begin position="30"/>
        <end position="50"/>
    </location>
</feature>
<comment type="caution">
    <text evidence="7">The sequence shown here is derived from an EMBL/GenBank/DDBJ whole genome shotgun (WGS) entry which is preliminary data.</text>
</comment>
<dbReference type="Proteomes" id="UP000325218">
    <property type="component" value="Unassembled WGS sequence"/>
</dbReference>
<feature type="transmembrane region" description="Helical" evidence="5">
    <location>
        <begin position="121"/>
        <end position="145"/>
    </location>
</feature>
<feature type="transmembrane region" description="Helical" evidence="5">
    <location>
        <begin position="85"/>
        <end position="109"/>
    </location>
</feature>
<accession>A0A5D0CPC6</accession>
<dbReference type="AlphaFoldDB" id="A0A5D0CPC6"/>
<evidence type="ECO:0000256" key="1">
    <source>
        <dbReference type="ARBA" id="ARBA00004141"/>
    </source>
</evidence>